<dbReference type="Pfam" id="PF02518">
    <property type="entry name" value="HATPase_c"/>
    <property type="match status" value="1"/>
</dbReference>
<dbReference type="SUPFAM" id="SSF47384">
    <property type="entry name" value="Homodimeric domain of signal transducing histidine kinase"/>
    <property type="match status" value="1"/>
</dbReference>
<dbReference type="RefSeq" id="WP_006624983.1">
    <property type="nucleotide sequence ID" value="NZ_FO818640.1"/>
</dbReference>
<accession>A0A9P1KH53</accession>
<dbReference type="EMBL" id="FO818640">
    <property type="protein sequence ID" value="CDM95852.1"/>
    <property type="molecule type" value="Genomic_DNA"/>
</dbReference>
<protein>
    <recommendedName>
        <fullName evidence="2">histidine kinase</fullName>
        <ecNumber evidence="2">2.7.13.3</ecNumber>
    </recommendedName>
</protein>
<reference evidence="7 8" key="1">
    <citation type="submission" date="2014-02" db="EMBL/GenBank/DDBJ databases">
        <authorList>
            <person name="Genoscope - CEA"/>
        </authorList>
    </citation>
    <scope>NUCLEOTIDE SEQUENCE [LARGE SCALE GENOMIC DNA]</scope>
    <source>
        <strain evidence="7 8">PCC 8005</strain>
    </source>
</reference>
<evidence type="ECO:0000313" key="7">
    <source>
        <dbReference type="EMBL" id="CDM95852.1"/>
    </source>
</evidence>
<organism evidence="7 8">
    <name type="scientific">Limnospira indica PCC 8005</name>
    <dbReference type="NCBI Taxonomy" id="376219"/>
    <lineage>
        <taxon>Bacteria</taxon>
        <taxon>Bacillati</taxon>
        <taxon>Cyanobacteriota</taxon>
        <taxon>Cyanophyceae</taxon>
        <taxon>Oscillatoriophycideae</taxon>
        <taxon>Oscillatoriales</taxon>
        <taxon>Sirenicapillariaceae</taxon>
        <taxon>Limnospira</taxon>
    </lineage>
</organism>
<dbReference type="Proteomes" id="UP000032946">
    <property type="component" value="Chromosome"/>
</dbReference>
<dbReference type="Gene3D" id="1.10.287.130">
    <property type="match status" value="1"/>
</dbReference>
<dbReference type="SMART" id="SM00388">
    <property type="entry name" value="HisKA"/>
    <property type="match status" value="1"/>
</dbReference>
<evidence type="ECO:0000256" key="1">
    <source>
        <dbReference type="ARBA" id="ARBA00000085"/>
    </source>
</evidence>
<evidence type="ECO:0000256" key="5">
    <source>
        <dbReference type="ARBA" id="ARBA00023012"/>
    </source>
</evidence>
<evidence type="ECO:0000256" key="2">
    <source>
        <dbReference type="ARBA" id="ARBA00012438"/>
    </source>
</evidence>
<dbReference type="PANTHER" id="PTHR43065:SF48">
    <property type="entry name" value="HISTIDINE KINASE"/>
    <property type="match status" value="1"/>
</dbReference>
<evidence type="ECO:0000256" key="4">
    <source>
        <dbReference type="ARBA" id="ARBA00022777"/>
    </source>
</evidence>
<keyword evidence="7" id="KW-0808">Transferase</keyword>
<sequence>MNVCIEDCTPRSASVFSRSNLRLESTLQELSLYDFQVDLDQVGMVLAKMFETNPTIPGVILNHDSQFIGMISRRRFLEHLSRPYGRELFLPRSIRALYKLSQVELLILPGDTLIVDAARLAIMRSPEQIYEPIIVQISETDYRLLDTQQLLIFQSFIHQLATELLQEQTQSQLMQTEKLASLGQMVAGVAHEIRNPVGCIVGNTHCLTQYYEDIMQLINAYEQELITPRPSIEELKEDIDWEFLKNDGLQMLKSIQVSSEQLKHLVNSLRTFSHMENKQRRETDIHECLDSTLIILKNRLKVGIDVIKSYGNLPKFLGYSGLLSQVFMNLLANAIDALEETANHSPNTAKIWISTHVADSCPSQLRSLIIPPKNNPEYPQNTESSEDPLTPNSQYIVIRITDNGPGIPKEIQNRIFDNFFTTKSAEKGTGLGLAISHQIIYEKHGGCLHLLSTPGIGTEFEIVLPLI</sequence>
<dbReference type="InterPro" id="IPR036097">
    <property type="entry name" value="HisK_dim/P_sf"/>
</dbReference>
<keyword evidence="8" id="KW-1185">Reference proteome</keyword>
<dbReference type="GO" id="GO:0000155">
    <property type="term" value="F:phosphorelay sensor kinase activity"/>
    <property type="evidence" value="ECO:0007669"/>
    <property type="project" value="InterPro"/>
</dbReference>
<dbReference type="Gene3D" id="3.30.565.10">
    <property type="entry name" value="Histidine kinase-like ATPase, C-terminal domain"/>
    <property type="match status" value="1"/>
</dbReference>
<dbReference type="InterPro" id="IPR005467">
    <property type="entry name" value="His_kinase_dom"/>
</dbReference>
<evidence type="ECO:0000313" key="8">
    <source>
        <dbReference type="Proteomes" id="UP000032946"/>
    </source>
</evidence>
<feature type="domain" description="Histidine kinase" evidence="6">
    <location>
        <begin position="188"/>
        <end position="467"/>
    </location>
</feature>
<keyword evidence="3" id="KW-0597">Phosphoprotein</keyword>
<dbReference type="SMART" id="SM00387">
    <property type="entry name" value="HATPase_c"/>
    <property type="match status" value="1"/>
</dbReference>
<dbReference type="InterPro" id="IPR036890">
    <property type="entry name" value="HATPase_C_sf"/>
</dbReference>
<dbReference type="PRINTS" id="PR00344">
    <property type="entry name" value="BCTRLSENSOR"/>
</dbReference>
<dbReference type="InterPro" id="IPR003661">
    <property type="entry name" value="HisK_dim/P_dom"/>
</dbReference>
<keyword evidence="4 7" id="KW-0418">Kinase</keyword>
<dbReference type="SUPFAM" id="SSF55874">
    <property type="entry name" value="ATPase domain of HSP90 chaperone/DNA topoisomerase II/histidine kinase"/>
    <property type="match status" value="1"/>
</dbReference>
<proteinExistence type="predicted"/>
<evidence type="ECO:0000259" key="6">
    <source>
        <dbReference type="PROSITE" id="PS50109"/>
    </source>
</evidence>
<dbReference type="PROSITE" id="PS50109">
    <property type="entry name" value="HIS_KIN"/>
    <property type="match status" value="1"/>
</dbReference>
<comment type="catalytic activity">
    <reaction evidence="1">
        <text>ATP + protein L-histidine = ADP + protein N-phospho-L-histidine.</text>
        <dbReference type="EC" id="2.7.13.3"/>
    </reaction>
</comment>
<dbReference type="InterPro" id="IPR003594">
    <property type="entry name" value="HATPase_dom"/>
</dbReference>
<gene>
    <name evidence="7" type="ORF">ARTHRO_40258</name>
</gene>
<name>A0A9P1KH53_9CYAN</name>
<dbReference type="InterPro" id="IPR004358">
    <property type="entry name" value="Sig_transdc_His_kin-like_C"/>
</dbReference>
<dbReference type="PANTHER" id="PTHR43065">
    <property type="entry name" value="SENSOR HISTIDINE KINASE"/>
    <property type="match status" value="1"/>
</dbReference>
<keyword evidence="5" id="KW-0902">Two-component regulatory system</keyword>
<dbReference type="EC" id="2.7.13.3" evidence="2"/>
<dbReference type="AlphaFoldDB" id="A0A9P1KH53"/>
<dbReference type="CDD" id="cd00082">
    <property type="entry name" value="HisKA"/>
    <property type="match status" value="1"/>
</dbReference>
<evidence type="ECO:0000256" key="3">
    <source>
        <dbReference type="ARBA" id="ARBA00022553"/>
    </source>
</evidence>